<dbReference type="SUPFAM" id="SSF53098">
    <property type="entry name" value="Ribonuclease H-like"/>
    <property type="match status" value="1"/>
</dbReference>
<dbReference type="InterPro" id="IPR012337">
    <property type="entry name" value="RNaseH-like_sf"/>
</dbReference>
<feature type="compositionally biased region" description="Basic and acidic residues" evidence="1">
    <location>
        <begin position="16"/>
        <end position="31"/>
    </location>
</feature>
<sequence length="166" mass="19097">MDSTTIHDLSSDDNQQPEKRKSEAHPEKLKDQTNIFIKKNDDVGGTSADKKPQDKQEDIDKKIHSMIQPINAAFELLFEEYKLLYDTESSKTVSENDGNVQLFSEGDSDFFAKFQSSGGFTSYNTKSELQKYLEDKEEAWYPSFDLLQWWKTSSSRYPILSKMAKG</sequence>
<dbReference type="AlphaFoldDB" id="A0A5N6PMQ9"/>
<feature type="compositionally biased region" description="Basic and acidic residues" evidence="1">
    <location>
        <begin position="38"/>
        <end position="61"/>
    </location>
</feature>
<dbReference type="Pfam" id="PF05699">
    <property type="entry name" value="Dimer_Tnp_hAT"/>
    <property type="match status" value="1"/>
</dbReference>
<evidence type="ECO:0000313" key="4">
    <source>
        <dbReference type="Proteomes" id="UP000326396"/>
    </source>
</evidence>
<feature type="domain" description="HAT C-terminal dimerisation" evidence="2">
    <location>
        <begin position="128"/>
        <end position="165"/>
    </location>
</feature>
<feature type="compositionally biased region" description="Polar residues" evidence="1">
    <location>
        <begin position="1"/>
        <end position="14"/>
    </location>
</feature>
<dbReference type="InterPro" id="IPR008906">
    <property type="entry name" value="HATC_C_dom"/>
</dbReference>
<organism evidence="3 4">
    <name type="scientific">Mikania micrantha</name>
    <name type="common">bitter vine</name>
    <dbReference type="NCBI Taxonomy" id="192012"/>
    <lineage>
        <taxon>Eukaryota</taxon>
        <taxon>Viridiplantae</taxon>
        <taxon>Streptophyta</taxon>
        <taxon>Embryophyta</taxon>
        <taxon>Tracheophyta</taxon>
        <taxon>Spermatophyta</taxon>
        <taxon>Magnoliopsida</taxon>
        <taxon>eudicotyledons</taxon>
        <taxon>Gunneridae</taxon>
        <taxon>Pentapetalae</taxon>
        <taxon>asterids</taxon>
        <taxon>campanulids</taxon>
        <taxon>Asterales</taxon>
        <taxon>Asteraceae</taxon>
        <taxon>Asteroideae</taxon>
        <taxon>Heliantheae alliance</taxon>
        <taxon>Eupatorieae</taxon>
        <taxon>Mikania</taxon>
    </lineage>
</organism>
<evidence type="ECO:0000259" key="2">
    <source>
        <dbReference type="Pfam" id="PF05699"/>
    </source>
</evidence>
<keyword evidence="4" id="KW-1185">Reference proteome</keyword>
<gene>
    <name evidence="3" type="ORF">E3N88_06059</name>
</gene>
<name>A0A5N6PMQ9_9ASTR</name>
<dbReference type="EMBL" id="SZYD01000003">
    <property type="protein sequence ID" value="KAD6795163.1"/>
    <property type="molecule type" value="Genomic_DNA"/>
</dbReference>
<dbReference type="OrthoDB" id="1732950at2759"/>
<dbReference type="PANTHER" id="PTHR23272">
    <property type="entry name" value="BED FINGER-RELATED"/>
    <property type="match status" value="1"/>
</dbReference>
<protein>
    <recommendedName>
        <fullName evidence="2">HAT C-terminal dimerisation domain-containing protein</fullName>
    </recommendedName>
</protein>
<dbReference type="Proteomes" id="UP000326396">
    <property type="component" value="Linkage Group LG11"/>
</dbReference>
<accession>A0A5N6PMQ9</accession>
<reference evidence="3 4" key="1">
    <citation type="submission" date="2019-05" db="EMBL/GenBank/DDBJ databases">
        <title>Mikania micrantha, genome provides insights into the molecular mechanism of rapid growth.</title>
        <authorList>
            <person name="Liu B."/>
        </authorList>
    </citation>
    <scope>NUCLEOTIDE SEQUENCE [LARGE SCALE GENOMIC DNA]</scope>
    <source>
        <strain evidence="3">NLD-2019</strain>
        <tissue evidence="3">Leaf</tissue>
    </source>
</reference>
<dbReference type="GO" id="GO:0046983">
    <property type="term" value="F:protein dimerization activity"/>
    <property type="evidence" value="ECO:0007669"/>
    <property type="project" value="InterPro"/>
</dbReference>
<feature type="region of interest" description="Disordered" evidence="1">
    <location>
        <begin position="1"/>
        <end position="61"/>
    </location>
</feature>
<comment type="caution">
    <text evidence="3">The sequence shown here is derived from an EMBL/GenBank/DDBJ whole genome shotgun (WGS) entry which is preliminary data.</text>
</comment>
<proteinExistence type="predicted"/>
<evidence type="ECO:0000256" key="1">
    <source>
        <dbReference type="SAM" id="MobiDB-lite"/>
    </source>
</evidence>
<evidence type="ECO:0000313" key="3">
    <source>
        <dbReference type="EMBL" id="KAD6795163.1"/>
    </source>
</evidence>
<dbReference type="PANTHER" id="PTHR23272:SF190">
    <property type="entry name" value="ZINC FINGER, BED-TYPE-RELATED"/>
    <property type="match status" value="1"/>
</dbReference>